<dbReference type="SUPFAM" id="SSF52540">
    <property type="entry name" value="P-loop containing nucleoside triphosphate hydrolases"/>
    <property type="match status" value="1"/>
</dbReference>
<dbReference type="InterPro" id="IPR027417">
    <property type="entry name" value="P-loop_NTPase"/>
</dbReference>
<reference evidence="2 3" key="1">
    <citation type="submission" date="2020-09" db="EMBL/GenBank/DDBJ databases">
        <title>Novel species of Mucilaginibacter isolated from a glacier on the Tibetan Plateau.</title>
        <authorList>
            <person name="Liu Q."/>
            <person name="Xin Y.-H."/>
        </authorList>
    </citation>
    <scope>NUCLEOTIDE SEQUENCE [LARGE SCALE GENOMIC DNA]</scope>
    <source>
        <strain evidence="2 3">CGMCC 1.13878</strain>
    </source>
</reference>
<dbReference type="InterPro" id="IPR029464">
    <property type="entry name" value="HSDR_N"/>
</dbReference>
<dbReference type="Pfam" id="PF13588">
    <property type="entry name" value="HSDR_N_2"/>
    <property type="match status" value="1"/>
</dbReference>
<organism evidence="2 3">
    <name type="scientific">Mucilaginibacter rigui</name>
    <dbReference type="NCBI Taxonomy" id="534635"/>
    <lineage>
        <taxon>Bacteria</taxon>
        <taxon>Pseudomonadati</taxon>
        <taxon>Bacteroidota</taxon>
        <taxon>Sphingobacteriia</taxon>
        <taxon>Sphingobacteriales</taxon>
        <taxon>Sphingobacteriaceae</taxon>
        <taxon>Mucilaginibacter</taxon>
    </lineage>
</organism>
<dbReference type="Gene3D" id="3.90.1570.30">
    <property type="match status" value="1"/>
</dbReference>
<dbReference type="Gene3D" id="3.40.50.300">
    <property type="entry name" value="P-loop containing nucleotide triphosphate hydrolases"/>
    <property type="match status" value="1"/>
</dbReference>
<feature type="domain" description="Type I restriction enzyme R protein N-terminal" evidence="1">
    <location>
        <begin position="2"/>
        <end position="107"/>
    </location>
</feature>
<keyword evidence="3" id="KW-1185">Reference proteome</keyword>
<evidence type="ECO:0000259" key="1">
    <source>
        <dbReference type="Pfam" id="PF13588"/>
    </source>
</evidence>
<comment type="caution">
    <text evidence="2">The sequence shown here is derived from an EMBL/GenBank/DDBJ whole genome shotgun (WGS) entry which is preliminary data.</text>
</comment>
<proteinExistence type="predicted"/>
<dbReference type="EMBL" id="JACWMW010000002">
    <property type="protein sequence ID" value="MBD1385426.1"/>
    <property type="molecule type" value="Genomic_DNA"/>
</dbReference>
<gene>
    <name evidence="2" type="ORF">IDJ75_09075</name>
</gene>
<evidence type="ECO:0000313" key="3">
    <source>
        <dbReference type="Proteomes" id="UP000618754"/>
    </source>
</evidence>
<name>A0ABR7X4H7_9SPHI</name>
<evidence type="ECO:0000313" key="2">
    <source>
        <dbReference type="EMBL" id="MBD1385426.1"/>
    </source>
</evidence>
<protein>
    <submittedName>
        <fullName evidence="2">Type I restriction enzyme HsdR N-terminal domain-containing protein</fullName>
    </submittedName>
</protein>
<dbReference type="RefSeq" id="WP_191175304.1">
    <property type="nucleotide sequence ID" value="NZ_JACWMW010000002.1"/>
</dbReference>
<accession>A0ABR7X4H7</accession>
<dbReference type="Proteomes" id="UP000618754">
    <property type="component" value="Unassembled WGS sequence"/>
</dbReference>
<sequence>MNEEEIRGKILLPFLNDLGFNVSEISLERSFTIRLGKLRQMIKGRADILCKRHGKNLFVIELKNDQHNISQDDVDQGISYSRALDEIAPFTIVTNGKITKIFDTITKQDLTGKKISDASEFWKNGCTLATDVDIRIRYEALKNFVSFSDENLQAFCRNQVQERMGTIVGDLDSPSAKFVRELFVPRNDLRSVFAEFVNSEASAFAIVGSAGVGKTNAMCSLALQCLDDKFVFFYNAAIINKSPLEHIADDLNGVFSSKSESELVLKKLDELGRFISKKILIFIDGIDETISSALAIELSEIALAIKNLDYVKLCVSCKDSIWNSVLEINGNLTHLYEELLKFRTRVPRLNNRPGYLLEDFSDEELKEIIPIYKSAFGFKGNISDQLLKELKNGFFLRIFSEVYSNKDVPPEIDDKHLIHAYLKQSLGKTSIGVESGLRILSEIGRILMNFKYSNHEEFEDDGVELERLLEALNFPLDKGLPDDLFARNLLTKYSKEDSYHISFYYSKIRDYIISFHTYKLHRLDDTAFANIVGDFYHNYIGKSAIAFYISNASESHQHVFREFKKNKALNYVTAYNAYLDENFGTFKQLFRPGTKGEIGIVLPHDIIKNDGYALYRITPELPGKIIYEDLRYAFEGNYFEGRLYKIGVESVYSSHISLLEPDQDKLIRKQVFDKLKDIIQKGRLSVYNSEVLLLEQVSLIVYYYLKDLYFDLKPVDLYLPRFNQIYPIDLSDLQNRIRRFRAIRHYRESNVPYEMVTSLVEQALKNNLDIPKLNIIGDIAPLEELSKIVTILQEKGYEKIETHHLPLPDIAINDVIRVKDEKGMTDVAQIRNNQYSPEQARLYIERFFRSLESSYKDFVEQLFPTFKDGFSFYSSMPHDYFFYMKDLDILKWGSFGYCKSKEGQSKFYYKEPVPWEKAFEDVSSLEAFSLDKILRSDYHNQIKTIDKINTGKVDDFCVIRNWVYKLLKDDMRDLFRQNGSYI</sequence>